<feature type="transmembrane region" description="Helical" evidence="3">
    <location>
        <begin position="12"/>
        <end position="35"/>
    </location>
</feature>
<keyword evidence="3" id="KW-0472">Membrane</keyword>
<dbReference type="Pfam" id="PF07963">
    <property type="entry name" value="N_methyl"/>
    <property type="match status" value="1"/>
</dbReference>
<keyword evidence="3" id="KW-0812">Transmembrane</keyword>
<dbReference type="Proteomes" id="UP000623967">
    <property type="component" value="Unassembled WGS sequence"/>
</dbReference>
<protein>
    <submittedName>
        <fullName evidence="4">Prepilin-type N-terminal cleavage/methylation domain-containing protein</fullName>
    </submittedName>
</protein>
<evidence type="ECO:0000313" key="4">
    <source>
        <dbReference type="EMBL" id="MBL4951238.1"/>
    </source>
</evidence>
<evidence type="ECO:0000256" key="1">
    <source>
        <dbReference type="ARBA" id="ARBA00004241"/>
    </source>
</evidence>
<dbReference type="RefSeq" id="WP_202652300.1">
    <property type="nucleotide sequence ID" value="NZ_JAESWB010000025.1"/>
</dbReference>
<gene>
    <name evidence="4" type="ORF">JK635_03150</name>
</gene>
<proteinExistence type="predicted"/>
<dbReference type="Gene3D" id="3.30.700.10">
    <property type="entry name" value="Glycoprotein, Type 4 Pilin"/>
    <property type="match status" value="1"/>
</dbReference>
<dbReference type="EMBL" id="JAESWB010000025">
    <property type="protein sequence ID" value="MBL4951238.1"/>
    <property type="molecule type" value="Genomic_DNA"/>
</dbReference>
<organism evidence="4 5">
    <name type="scientific">Neobacillus paridis</name>
    <dbReference type="NCBI Taxonomy" id="2803862"/>
    <lineage>
        <taxon>Bacteria</taxon>
        <taxon>Bacillati</taxon>
        <taxon>Bacillota</taxon>
        <taxon>Bacilli</taxon>
        <taxon>Bacillales</taxon>
        <taxon>Bacillaceae</taxon>
        <taxon>Neobacillus</taxon>
    </lineage>
</organism>
<keyword evidence="3" id="KW-1133">Transmembrane helix</keyword>
<name>A0ABS1TL26_9BACI</name>
<dbReference type="InterPro" id="IPR012902">
    <property type="entry name" value="N_methyl_site"/>
</dbReference>
<evidence type="ECO:0000313" key="5">
    <source>
        <dbReference type="Proteomes" id="UP000623967"/>
    </source>
</evidence>
<evidence type="ECO:0000256" key="2">
    <source>
        <dbReference type="ARBA" id="ARBA00023287"/>
    </source>
</evidence>
<reference evidence="4 5" key="1">
    <citation type="submission" date="2021-01" db="EMBL/GenBank/DDBJ databases">
        <title>Genome public.</title>
        <authorList>
            <person name="Liu C."/>
            <person name="Sun Q."/>
        </authorList>
    </citation>
    <scope>NUCLEOTIDE SEQUENCE [LARGE SCALE GENOMIC DNA]</scope>
    <source>
        <strain evidence="4 5">YIM B02564</strain>
    </source>
</reference>
<keyword evidence="2" id="KW-0178">Competence</keyword>
<dbReference type="PROSITE" id="PS00409">
    <property type="entry name" value="PROKAR_NTER_METHYL"/>
    <property type="match status" value="1"/>
</dbReference>
<dbReference type="SUPFAM" id="SSF54523">
    <property type="entry name" value="Pili subunits"/>
    <property type="match status" value="1"/>
</dbReference>
<dbReference type="NCBIfam" id="TIGR02532">
    <property type="entry name" value="IV_pilin_GFxxxE"/>
    <property type="match status" value="1"/>
</dbReference>
<dbReference type="InterPro" id="IPR045584">
    <property type="entry name" value="Pilin-like"/>
</dbReference>
<comment type="caution">
    <text evidence="4">The sequence shown here is derived from an EMBL/GenBank/DDBJ whole genome shotgun (WGS) entry which is preliminary data.</text>
</comment>
<keyword evidence="5" id="KW-1185">Reference proteome</keyword>
<accession>A0ABS1TL26</accession>
<evidence type="ECO:0000256" key="3">
    <source>
        <dbReference type="SAM" id="Phobius"/>
    </source>
</evidence>
<comment type="subcellular location">
    <subcellularLocation>
        <location evidence="1">Cell surface</location>
    </subcellularLocation>
</comment>
<sequence>MKKRLRFNEKGLTLIELLAVLVILGIVAAIAIISISRVIQDSKDRAFVANALALKEAANLFLRQESVHDSFPSKITYKMLYDSDFIDEFKDPDTNDYLLPTDQTYVVVKGQKIDAVCLQGTKRNLCSYQGENTPVPFNKLSVELISSNKVKLPSVGGSSSPTDG</sequence>